<dbReference type="FunCoup" id="H9G6J7">
    <property type="interactions" value="676"/>
</dbReference>
<dbReference type="InterPro" id="IPR049125">
    <property type="entry name" value="FAN1-like_WH"/>
</dbReference>
<evidence type="ECO:0000256" key="15">
    <source>
        <dbReference type="ARBA" id="ARBA00023211"/>
    </source>
</evidence>
<dbReference type="GO" id="GO:0004528">
    <property type="term" value="F:phosphodiesterase I activity"/>
    <property type="evidence" value="ECO:0007669"/>
    <property type="project" value="UniProtKB-EC"/>
</dbReference>
<evidence type="ECO:0000256" key="14">
    <source>
        <dbReference type="ARBA" id="ARBA00023204"/>
    </source>
</evidence>
<name>H9G6J7_ANOCA</name>
<dbReference type="EC" id="3.1.4.1" evidence="18"/>
<dbReference type="GO" id="GO:0000724">
    <property type="term" value="P:double-strand break repair via homologous recombination"/>
    <property type="evidence" value="ECO:0007669"/>
    <property type="project" value="Ensembl"/>
</dbReference>
<dbReference type="PANTHER" id="PTHR15749:SF4">
    <property type="entry name" value="FANCONI-ASSOCIATED NUCLEASE 1"/>
    <property type="match status" value="1"/>
</dbReference>
<dbReference type="Bgee" id="ENSACAG00000002692">
    <property type="expression patterns" value="Expressed in ovary and 12 other cell types or tissues"/>
</dbReference>
<accession>H9G6J7</accession>
<evidence type="ECO:0000256" key="4">
    <source>
        <dbReference type="ARBA" id="ARBA00022722"/>
    </source>
</evidence>
<evidence type="ECO:0000256" key="8">
    <source>
        <dbReference type="ARBA" id="ARBA00022771"/>
    </source>
</evidence>
<dbReference type="GO" id="GO:0006289">
    <property type="term" value="P:nucleotide-excision repair"/>
    <property type="evidence" value="ECO:0007669"/>
    <property type="project" value="Ensembl"/>
</dbReference>
<keyword evidence="8 17" id="KW-0863">Zinc-finger</keyword>
<dbReference type="Gene3D" id="3.40.1350.10">
    <property type="match status" value="1"/>
</dbReference>
<dbReference type="FunFam" id="3.40.1350.10:FF:000004">
    <property type="entry name" value="Fanconi-associated nuclease"/>
    <property type="match status" value="1"/>
</dbReference>
<feature type="region of interest" description="Disordered" evidence="19">
    <location>
        <begin position="1"/>
        <end position="49"/>
    </location>
</feature>
<evidence type="ECO:0000256" key="12">
    <source>
        <dbReference type="ARBA" id="ARBA00022842"/>
    </source>
</evidence>
<dbReference type="Pfam" id="PF21315">
    <property type="entry name" value="FAN1_HTH"/>
    <property type="match status" value="1"/>
</dbReference>
<evidence type="ECO:0000256" key="1">
    <source>
        <dbReference type="ARBA" id="ARBA00000983"/>
    </source>
</evidence>
<evidence type="ECO:0000256" key="5">
    <source>
        <dbReference type="ARBA" id="ARBA00022723"/>
    </source>
</evidence>
<evidence type="ECO:0000313" key="22">
    <source>
        <dbReference type="Proteomes" id="UP000001646"/>
    </source>
</evidence>
<evidence type="ECO:0000256" key="7">
    <source>
        <dbReference type="ARBA" id="ARBA00022763"/>
    </source>
</evidence>
<keyword evidence="7 17" id="KW-0227">DNA damage</keyword>
<comment type="cofactor">
    <cofactor evidence="18">
        <name>Mg(2+)</name>
        <dbReference type="ChEBI" id="CHEBI:18420"/>
    </cofactor>
    <cofactor evidence="18">
        <name>Mn(2+)</name>
        <dbReference type="ChEBI" id="CHEBI:29035"/>
    </cofactor>
</comment>
<evidence type="ECO:0000256" key="2">
    <source>
        <dbReference type="ARBA" id="ARBA00004123"/>
    </source>
</evidence>
<dbReference type="GO" id="GO:0005634">
    <property type="term" value="C:nucleus"/>
    <property type="evidence" value="ECO:0000318"/>
    <property type="project" value="GO_Central"/>
</dbReference>
<feature type="compositionally biased region" description="Low complexity" evidence="19">
    <location>
        <begin position="38"/>
        <end position="49"/>
    </location>
</feature>
<evidence type="ECO:0000256" key="3">
    <source>
        <dbReference type="ARBA" id="ARBA00005533"/>
    </source>
</evidence>
<protein>
    <recommendedName>
        <fullName evidence="18">Fanconi-associated nuclease</fullName>
        <ecNumber evidence="18">3.1.4.1</ecNumber>
    </recommendedName>
</protein>
<reference evidence="21" key="2">
    <citation type="submission" date="2025-08" db="UniProtKB">
        <authorList>
            <consortium name="Ensembl"/>
        </authorList>
    </citation>
    <scope>IDENTIFICATION</scope>
</reference>
<dbReference type="GO" id="GO:0005829">
    <property type="term" value="C:cytosol"/>
    <property type="evidence" value="ECO:0007669"/>
    <property type="project" value="Ensembl"/>
</dbReference>
<keyword evidence="15 18" id="KW-0464">Manganese</keyword>
<dbReference type="CDD" id="cd22326">
    <property type="entry name" value="FAN1-like"/>
    <property type="match status" value="1"/>
</dbReference>
<proteinExistence type="inferred from homology"/>
<sequence length="1017" mass="113579">MAGNGFPESKRVRISSSLSRSKRRNTNHHGPGAKEETSSSTPSSSSIRSFFNNVPPAKIPCPLCETLVSRYRINQHLDESCLKNQINDVEESNSPPNAGTIPSTEVEAGVSSPYFAKDTSTPEKNQSKSVAGGETSPYFKKHGGLALDDGQPKTQVVKILGRLSSKLSRKHGVPSSAIDVSTTPDTCDLALNDEQPKVQVKTEGSASGQGSKRTNWLLVSKFQDSKEGLRSQHGALDDIGSLCGGDADSMSSPLICSELGLSTGVKESLNIPKDNPVLDLEGLQECSCDEGSPSELATRDFSSGQQVLFFEKKSHNQMPNVSSMEDEMEILPMEGHINSENEARDDSSPTQSVLKSGLNGPDPDAGGHPYYLRIFLMVLQTVLENEDDRRLFDEQDLETVAKFYRFTAGGQMLYVRLFQRKLSWIRTNTMEYAEISQDLSLVTKELVEAGFLQGDSELQDLSEALDSLYGPERKSLAKAFHLRNPNAPKQQLLEEFLRLAKQRSFFSPNQAAVGGAILKRAKELAGTCVRVCKGPRGVFSRVLLLFSLSDATEDEEAGSGGQGQLSTILLVNMRRIVFPSYTVCRKTQIFQDRDDFIRYSSAVYLSNDVSTALALRNWKEGFNLYTGAKVVWKELENHPSLRHHATLPEYLRRFTVGWVYTRILSHGVEILQRLRMYEEAVAQLQELLAQQVYCMDSRGRWWDRLALNLHQHLKDPEKTIECIRNGLQDPFVRTGHRLSLSQRGQKMRESPSCKAFRSILQDLPLLQVEDVAHVTIKGKLCPQTGIGRSVFLMEDFQMEDRGEDLEPSTVMCSVEELALAHYKQEGFDQGIHGEGSTFTTLFGLLMWDIIFMDGIPDVFRNPFQAFPLDLYTDSFYENRREALESRLELLREASAKTLRSWIEDVWSAQEGKASALLGWERFSSLHQAQSLACCFGGPFLSGVFRRLSKDLRHSRGGLPDLVVWRTEDGQYKVVEVKGPNDRLSHKQMLWLAELQELGAAVEVCHVVAEGAKSLHLN</sequence>
<feature type="compositionally biased region" description="Polar residues" evidence="19">
    <location>
        <begin position="88"/>
        <end position="103"/>
    </location>
</feature>
<dbReference type="InParanoid" id="H9G6J7"/>
<keyword evidence="14 17" id="KW-0234">DNA repair</keyword>
<dbReference type="InterPro" id="IPR006642">
    <property type="entry name" value="Rad18_UBZ4"/>
</dbReference>
<dbReference type="GO" id="GO:0045171">
    <property type="term" value="C:intercellular bridge"/>
    <property type="evidence" value="ECO:0007669"/>
    <property type="project" value="Ensembl"/>
</dbReference>
<dbReference type="GO" id="GO:0017108">
    <property type="term" value="F:5'-flap endonuclease activity"/>
    <property type="evidence" value="ECO:0000318"/>
    <property type="project" value="GO_Central"/>
</dbReference>
<evidence type="ECO:0000256" key="11">
    <source>
        <dbReference type="ARBA" id="ARBA00022839"/>
    </source>
</evidence>
<dbReference type="GO" id="GO:0036297">
    <property type="term" value="P:interstrand cross-link repair"/>
    <property type="evidence" value="ECO:0000318"/>
    <property type="project" value="GO_Central"/>
</dbReference>
<dbReference type="InterPro" id="IPR033315">
    <property type="entry name" value="Fan1-like"/>
</dbReference>
<dbReference type="GO" id="GO:0005929">
    <property type="term" value="C:cilium"/>
    <property type="evidence" value="ECO:0007669"/>
    <property type="project" value="Ensembl"/>
</dbReference>
<keyword evidence="10" id="KW-0862">Zinc</keyword>
<comment type="subcellular location">
    <subcellularLocation>
        <location evidence="2 18">Nucleus</location>
    </subcellularLocation>
</comment>
<dbReference type="GO" id="GO:0008409">
    <property type="term" value="F:5'-3' exonuclease activity"/>
    <property type="evidence" value="ECO:0000318"/>
    <property type="project" value="GO_Central"/>
</dbReference>
<evidence type="ECO:0000256" key="9">
    <source>
        <dbReference type="ARBA" id="ARBA00022801"/>
    </source>
</evidence>
<dbReference type="PANTHER" id="PTHR15749">
    <property type="entry name" value="FANCONI-ASSOCIATED NUCLEASE 1"/>
    <property type="match status" value="1"/>
</dbReference>
<keyword evidence="12 18" id="KW-0460">Magnesium</keyword>
<keyword evidence="13" id="KW-0175">Coiled coil</keyword>
<evidence type="ECO:0000259" key="20">
    <source>
        <dbReference type="PROSITE" id="PS51908"/>
    </source>
</evidence>
<dbReference type="GeneTree" id="ENSGT00390000018637"/>
<dbReference type="GO" id="GO:0008270">
    <property type="term" value="F:zinc ion binding"/>
    <property type="evidence" value="ECO:0007669"/>
    <property type="project" value="UniProtKB-KW"/>
</dbReference>
<feature type="compositionally biased region" description="Polar residues" evidence="19">
    <location>
        <begin position="118"/>
        <end position="129"/>
    </location>
</feature>
<evidence type="ECO:0000256" key="17">
    <source>
        <dbReference type="PROSITE-ProRule" id="PRU01256"/>
    </source>
</evidence>
<comment type="similarity">
    <text evidence="3 18">Belongs to the FAN1 family.</text>
</comment>
<dbReference type="Ensembl" id="ENSACAT00000002660.3">
    <property type="protein sequence ID" value="ENSACAP00000002594.3"/>
    <property type="gene ID" value="ENSACAG00000002692.3"/>
</dbReference>
<evidence type="ECO:0000256" key="18">
    <source>
        <dbReference type="RuleBase" id="RU365033"/>
    </source>
</evidence>
<keyword evidence="16 18" id="KW-0539">Nucleus</keyword>
<gene>
    <name evidence="21" type="primary">FAN1</name>
</gene>
<dbReference type="Pfam" id="PF08774">
    <property type="entry name" value="VRR_NUC"/>
    <property type="match status" value="1"/>
</dbReference>
<dbReference type="Pfam" id="PF21170">
    <property type="entry name" value="FAN1_TPR"/>
    <property type="match status" value="1"/>
</dbReference>
<keyword evidence="5 18" id="KW-0479">Metal-binding</keyword>
<dbReference type="SMART" id="SM00990">
    <property type="entry name" value="VRR_NUC"/>
    <property type="match status" value="1"/>
</dbReference>
<dbReference type="InterPro" id="IPR049132">
    <property type="entry name" value="FAN1-like_euk"/>
</dbReference>
<dbReference type="InterPro" id="IPR049138">
    <property type="entry name" value="Fan1_SAP_met"/>
</dbReference>
<dbReference type="AlphaFoldDB" id="H9G6J7"/>
<dbReference type="Proteomes" id="UP000001646">
    <property type="component" value="Unplaced"/>
</dbReference>
<comment type="catalytic activity">
    <reaction evidence="1 18">
        <text>Hydrolytically removes 5'-nucleotides successively from the 3'-hydroxy termini of 3'-hydroxy-terminated oligonucleotides.</text>
        <dbReference type="EC" id="3.1.4.1"/>
    </reaction>
</comment>
<dbReference type="InterPro" id="IPR049126">
    <property type="entry name" value="FAN1-like_TPR"/>
</dbReference>
<keyword evidence="9 18" id="KW-0378">Hydrolase</keyword>
<dbReference type="GO" id="GO:0140036">
    <property type="term" value="F:ubiquitin-modified protein reader activity"/>
    <property type="evidence" value="ECO:0007669"/>
    <property type="project" value="Ensembl"/>
</dbReference>
<dbReference type="Pfam" id="PF21169">
    <property type="entry name" value="Fan1_SAP"/>
    <property type="match status" value="1"/>
</dbReference>
<evidence type="ECO:0000256" key="16">
    <source>
        <dbReference type="ARBA" id="ARBA00023242"/>
    </source>
</evidence>
<keyword evidence="6" id="KW-0255">Endonuclease</keyword>
<feature type="region of interest" description="Disordered" evidence="19">
    <location>
        <begin position="339"/>
        <end position="362"/>
    </location>
</feature>
<dbReference type="SMART" id="SM00734">
    <property type="entry name" value="ZnF_Rad18"/>
    <property type="match status" value="1"/>
</dbReference>
<evidence type="ECO:0000256" key="10">
    <source>
        <dbReference type="ARBA" id="ARBA00022833"/>
    </source>
</evidence>
<dbReference type="InterPro" id="IPR011856">
    <property type="entry name" value="tRNA_endonuc-like_dom_sf"/>
</dbReference>
<comment type="function">
    <text evidence="18">Nuclease required for the repair of DNA interstrand cross-links (ICL). Acts as a 5'-3' exonuclease that anchors at a cut end of DNA and cleaves DNA successively at every third nucleotide, allowing to excise an ICL from one strand through flanking incisions.</text>
</comment>
<dbReference type="InterPro" id="IPR014883">
    <property type="entry name" value="VRR_NUC"/>
</dbReference>
<keyword evidence="11" id="KW-0269">Exonuclease</keyword>
<evidence type="ECO:0000256" key="6">
    <source>
        <dbReference type="ARBA" id="ARBA00022759"/>
    </source>
</evidence>
<dbReference type="GO" id="GO:0005654">
    <property type="term" value="C:nucleoplasm"/>
    <property type="evidence" value="ECO:0007669"/>
    <property type="project" value="Ensembl"/>
</dbReference>
<reference evidence="21" key="1">
    <citation type="submission" date="2009-12" db="EMBL/GenBank/DDBJ databases">
        <title>The Genome Sequence of Anolis carolinensis (Green Anole Lizard).</title>
        <authorList>
            <consortium name="The Genome Sequencing Platform"/>
            <person name="Di Palma F."/>
            <person name="Alfoldi J."/>
            <person name="Heiman D."/>
            <person name="Young S."/>
            <person name="Grabherr M."/>
            <person name="Johnson J."/>
            <person name="Lander E.S."/>
            <person name="Lindblad-Toh K."/>
        </authorList>
    </citation>
    <scope>NUCLEOTIDE SEQUENCE [LARGE SCALE GENOMIC DNA]</scope>
    <source>
        <strain evidence="21">JBL SC #1</strain>
    </source>
</reference>
<keyword evidence="22" id="KW-1185">Reference proteome</keyword>
<feature type="domain" description="UBZ4-type" evidence="20">
    <location>
        <begin position="58"/>
        <end position="86"/>
    </location>
</feature>
<evidence type="ECO:0000313" key="21">
    <source>
        <dbReference type="Ensembl" id="ENSACAP00000002594.3"/>
    </source>
</evidence>
<evidence type="ECO:0000256" key="19">
    <source>
        <dbReference type="SAM" id="MobiDB-lite"/>
    </source>
</evidence>
<reference evidence="21" key="3">
    <citation type="submission" date="2025-09" db="UniProtKB">
        <authorList>
            <consortium name="Ensembl"/>
        </authorList>
    </citation>
    <scope>IDENTIFICATION</scope>
</reference>
<feature type="region of interest" description="Disordered" evidence="19">
    <location>
        <begin position="88"/>
        <end position="136"/>
    </location>
</feature>
<keyword evidence="4 18" id="KW-0540">Nuclease</keyword>
<dbReference type="PROSITE" id="PS51908">
    <property type="entry name" value="ZF_UBZ4"/>
    <property type="match status" value="1"/>
</dbReference>
<dbReference type="GO" id="GO:0070336">
    <property type="term" value="F:flap-structured DNA binding"/>
    <property type="evidence" value="ECO:0000318"/>
    <property type="project" value="GO_Central"/>
</dbReference>
<evidence type="ECO:0000256" key="13">
    <source>
        <dbReference type="ARBA" id="ARBA00023054"/>
    </source>
</evidence>
<organism evidence="21 22">
    <name type="scientific">Anolis carolinensis</name>
    <name type="common">Green anole</name>
    <name type="synonym">American chameleon</name>
    <dbReference type="NCBI Taxonomy" id="28377"/>
    <lineage>
        <taxon>Eukaryota</taxon>
        <taxon>Metazoa</taxon>
        <taxon>Chordata</taxon>
        <taxon>Craniata</taxon>
        <taxon>Vertebrata</taxon>
        <taxon>Euteleostomi</taxon>
        <taxon>Lepidosauria</taxon>
        <taxon>Squamata</taxon>
        <taxon>Bifurcata</taxon>
        <taxon>Unidentata</taxon>
        <taxon>Episquamata</taxon>
        <taxon>Toxicofera</taxon>
        <taxon>Iguania</taxon>
        <taxon>Dactyloidae</taxon>
        <taxon>Anolis</taxon>
    </lineage>
</organism>